<evidence type="ECO:0000256" key="4">
    <source>
        <dbReference type="ARBA" id="ARBA00022692"/>
    </source>
</evidence>
<dbReference type="InterPro" id="IPR046342">
    <property type="entry name" value="CBS_dom_sf"/>
</dbReference>
<evidence type="ECO:0000256" key="1">
    <source>
        <dbReference type="ARBA" id="ARBA00004141"/>
    </source>
</evidence>
<feature type="transmembrane region" description="Helical" evidence="8">
    <location>
        <begin position="356"/>
        <end position="378"/>
    </location>
</feature>
<dbReference type="GO" id="GO:0008324">
    <property type="term" value="F:monoatomic cation transmembrane transporter activity"/>
    <property type="evidence" value="ECO:0007669"/>
    <property type="project" value="InterPro"/>
</dbReference>
<feature type="transmembrane region" description="Helical" evidence="8">
    <location>
        <begin position="384"/>
        <end position="409"/>
    </location>
</feature>
<dbReference type="InterPro" id="IPR006668">
    <property type="entry name" value="Mg_transptr_MgtE_intracell_dom"/>
</dbReference>
<dbReference type="Gene3D" id="1.10.357.20">
    <property type="entry name" value="SLC41 divalent cation transporters, integral membrane domain"/>
    <property type="match status" value="1"/>
</dbReference>
<feature type="domain" description="Magnesium transporter MgtE intracellular" evidence="9">
    <location>
        <begin position="31"/>
        <end position="134"/>
    </location>
</feature>
<keyword evidence="6 8" id="KW-1133">Transmembrane helix</keyword>
<keyword evidence="11" id="KW-1185">Reference proteome</keyword>
<dbReference type="AlphaFoldDB" id="A0AA48HWD1"/>
<dbReference type="GO" id="GO:0016020">
    <property type="term" value="C:membrane"/>
    <property type="evidence" value="ECO:0007669"/>
    <property type="project" value="UniProtKB-SubCell"/>
</dbReference>
<dbReference type="Pfam" id="PF01769">
    <property type="entry name" value="MgtE"/>
    <property type="match status" value="1"/>
</dbReference>
<evidence type="ECO:0000313" key="10">
    <source>
        <dbReference type="EMBL" id="BDX07078.1"/>
    </source>
</evidence>
<evidence type="ECO:0000256" key="2">
    <source>
        <dbReference type="ARBA" id="ARBA00009749"/>
    </source>
</evidence>
<dbReference type="Gene3D" id="3.10.580.10">
    <property type="entry name" value="CBS-domain"/>
    <property type="match status" value="1"/>
</dbReference>
<evidence type="ECO:0000259" key="9">
    <source>
        <dbReference type="SMART" id="SM00924"/>
    </source>
</evidence>
<dbReference type="Proteomes" id="UP001333710">
    <property type="component" value="Chromosome"/>
</dbReference>
<dbReference type="SUPFAM" id="SSF158791">
    <property type="entry name" value="MgtE N-terminal domain-like"/>
    <property type="match status" value="1"/>
</dbReference>
<evidence type="ECO:0000256" key="5">
    <source>
        <dbReference type="ARBA" id="ARBA00022842"/>
    </source>
</evidence>
<organism evidence="10 11">
    <name type="scientific">Planctobacterium marinum</name>
    <dbReference type="NCBI Taxonomy" id="1631968"/>
    <lineage>
        <taxon>Bacteria</taxon>
        <taxon>Pseudomonadati</taxon>
        <taxon>Pseudomonadota</taxon>
        <taxon>Gammaproteobacteria</taxon>
        <taxon>Alteromonadales</taxon>
        <taxon>Alteromonadaceae</taxon>
        <taxon>Planctobacterium</taxon>
    </lineage>
</organism>
<gene>
    <name evidence="10" type="ORF">MACH26_25990</name>
</gene>
<name>A0AA48HWD1_9ALTE</name>
<dbReference type="EMBL" id="AP027272">
    <property type="protein sequence ID" value="BDX07078.1"/>
    <property type="molecule type" value="Genomic_DNA"/>
</dbReference>
<evidence type="ECO:0000256" key="6">
    <source>
        <dbReference type="ARBA" id="ARBA00022989"/>
    </source>
</evidence>
<dbReference type="InterPro" id="IPR036739">
    <property type="entry name" value="SLC41_membr_dom_sf"/>
</dbReference>
<comment type="similarity">
    <text evidence="2">Belongs to the SLC41A transporter family.</text>
</comment>
<dbReference type="PANTHER" id="PTHR41394:SF5">
    <property type="entry name" value="SLC41A_MGTE INTEGRAL MEMBRANE DOMAIN-CONTAINING PROTEIN"/>
    <property type="match status" value="1"/>
</dbReference>
<protein>
    <submittedName>
        <fullName evidence="10">Magnesium transporter</fullName>
    </submittedName>
</protein>
<dbReference type="KEGG" id="pmaw:MACH26_25990"/>
<dbReference type="InterPro" id="IPR006667">
    <property type="entry name" value="SLC41_membr_dom"/>
</dbReference>
<evidence type="ECO:0000256" key="3">
    <source>
        <dbReference type="ARBA" id="ARBA00022448"/>
    </source>
</evidence>
<evidence type="ECO:0000256" key="8">
    <source>
        <dbReference type="SAM" id="Phobius"/>
    </source>
</evidence>
<keyword evidence="7 8" id="KW-0472">Membrane</keyword>
<evidence type="ECO:0000256" key="7">
    <source>
        <dbReference type="ARBA" id="ARBA00023136"/>
    </source>
</evidence>
<keyword evidence="3" id="KW-0813">Transport</keyword>
<feature type="transmembrane region" description="Helical" evidence="8">
    <location>
        <begin position="308"/>
        <end position="335"/>
    </location>
</feature>
<dbReference type="Gene3D" id="1.20.50.50">
    <property type="match status" value="1"/>
</dbReference>
<dbReference type="SUPFAM" id="SSF54631">
    <property type="entry name" value="CBS-domain pair"/>
    <property type="match status" value="1"/>
</dbReference>
<feature type="transmembrane region" description="Helical" evidence="8">
    <location>
        <begin position="282"/>
        <end position="302"/>
    </location>
</feature>
<accession>A0AA48HWD1</accession>
<keyword evidence="4 8" id="KW-0812">Transmembrane</keyword>
<sequence>MSDPLPNLIEEVVSAPLTGESDSVANMMLEEDASDIALLLESLPVEQRLSVWSEVPKHKKIDVLVAMRGDPREVLIDATDNDEWLQLFTDMDAEVLLELADSLPDRLVESALSVMNKQQRKYFQDASLFSDNQIGHWLSHEVLVLPISAKVRDALRLIRRNVPDLTDCIFLVNRAGHFTEAVKLTRVFGAPEHLPLVEISEEYIDVVRVEDDSINASRLVQRSGFSALPAVDSNNTLLGRVDMVTASELVNENYERQVMSSAGMDEDEDLFAPVRKSAQSRAVWLGINLLTAFLASWFIGLFEATLQQVVALAVLMPVVASMGGIAGSQTLTLIVRGLALGQVTKGNRNALLQKELRVGGLNGIIWAIVIGIVASFWFTDPLLGVVIALAILCNIIAAALAGVSLPIILDKLKIDPALSGSVILTTVTDIVGFVAFLGLGTLFLL</sequence>
<proteinExistence type="inferred from homology"/>
<reference evidence="10" key="1">
    <citation type="submission" date="2023-01" db="EMBL/GenBank/DDBJ databases">
        <title>Complete genome sequence of Planctobacterium marinum strain Dej080120_11.</title>
        <authorList>
            <person name="Ueki S."/>
            <person name="Maruyama F."/>
        </authorList>
    </citation>
    <scope>NUCLEOTIDE SEQUENCE</scope>
    <source>
        <strain evidence="10">Dej080120_11</strain>
    </source>
</reference>
<evidence type="ECO:0000313" key="11">
    <source>
        <dbReference type="Proteomes" id="UP001333710"/>
    </source>
</evidence>
<dbReference type="PANTHER" id="PTHR41394">
    <property type="entry name" value="MAGNESIUM TRANSPORTER MGTE"/>
    <property type="match status" value="1"/>
</dbReference>
<comment type="subcellular location">
    <subcellularLocation>
        <location evidence="1">Membrane</location>
        <topology evidence="1">Multi-pass membrane protein</topology>
    </subcellularLocation>
</comment>
<feature type="transmembrane region" description="Helical" evidence="8">
    <location>
        <begin position="421"/>
        <end position="444"/>
    </location>
</feature>
<dbReference type="Pfam" id="PF03448">
    <property type="entry name" value="MgtE_N"/>
    <property type="match status" value="1"/>
</dbReference>
<dbReference type="SUPFAM" id="SSF161093">
    <property type="entry name" value="MgtE membrane domain-like"/>
    <property type="match status" value="1"/>
</dbReference>
<dbReference type="SMART" id="SM00924">
    <property type="entry name" value="MgtE_N"/>
    <property type="match status" value="1"/>
</dbReference>
<keyword evidence="5" id="KW-0460">Magnesium</keyword>
<dbReference type="RefSeq" id="WP_338293069.1">
    <property type="nucleotide sequence ID" value="NZ_AP027272.1"/>
</dbReference>